<keyword evidence="2" id="KW-1185">Reference proteome</keyword>
<organism evidence="1 2">
    <name type="scientific">Austropuccinia psidii MF-1</name>
    <dbReference type="NCBI Taxonomy" id="1389203"/>
    <lineage>
        <taxon>Eukaryota</taxon>
        <taxon>Fungi</taxon>
        <taxon>Dikarya</taxon>
        <taxon>Basidiomycota</taxon>
        <taxon>Pucciniomycotina</taxon>
        <taxon>Pucciniomycetes</taxon>
        <taxon>Pucciniales</taxon>
        <taxon>Sphaerophragmiaceae</taxon>
        <taxon>Austropuccinia</taxon>
    </lineage>
</organism>
<evidence type="ECO:0000313" key="2">
    <source>
        <dbReference type="Proteomes" id="UP000765509"/>
    </source>
</evidence>
<evidence type="ECO:0000313" key="1">
    <source>
        <dbReference type="EMBL" id="MBW0478969.1"/>
    </source>
</evidence>
<reference evidence="1" key="1">
    <citation type="submission" date="2021-03" db="EMBL/GenBank/DDBJ databases">
        <title>Draft genome sequence of rust myrtle Austropuccinia psidii MF-1, a brazilian biotype.</title>
        <authorList>
            <person name="Quecine M.C."/>
            <person name="Pachon D.M.R."/>
            <person name="Bonatelli M.L."/>
            <person name="Correr F.H."/>
            <person name="Franceschini L.M."/>
            <person name="Leite T.F."/>
            <person name="Margarido G.R.A."/>
            <person name="Almeida C.A."/>
            <person name="Ferrarezi J.A."/>
            <person name="Labate C.A."/>
        </authorList>
    </citation>
    <scope>NUCLEOTIDE SEQUENCE</scope>
    <source>
        <strain evidence="1">MF-1</strain>
    </source>
</reference>
<comment type="caution">
    <text evidence="1">The sequence shown here is derived from an EMBL/GenBank/DDBJ whole genome shotgun (WGS) entry which is preliminary data.</text>
</comment>
<protein>
    <submittedName>
        <fullName evidence="1">Uncharacterized protein</fullName>
    </submittedName>
</protein>
<dbReference type="EMBL" id="AVOT02005400">
    <property type="protein sequence ID" value="MBW0478969.1"/>
    <property type="molecule type" value="Genomic_DNA"/>
</dbReference>
<sequence length="489" mass="57438">MKVLKQNRLLQVESLHSLSDDYVKIPQEYEKQKLENDLIKRCLAIWEELTKVHENIGSFVDNNPRLASFRSALSFTEPASSSLSNGLSALEHFSFGKLGKEVNLPQITPLDQGTQLEGIVEPQDKQRGFEAAQVLNTILHKLDFLLIDAQISRNEKERRRGTRVLFESHIFQTLKFLYENQLCDQNALKAFFATENTLERTYEHIRNLYKRRSPRIVDAYFILMPELSFVLKDWNTAHLHSLLRDLEKAQQAHLVELMLIGTIEDFKQSYLFHQASPEIKAIIDVVTEQRILKHWWLNESPNPLQKENVKNWFLQLVKYFGYTDRSKKRFEYLISYYLLNFIKTYQANQFQTLPFSDLEKFMSFETKFSLIQAGARRHQAANRSLDYQRLFLLPSDEKSYLTTEITDEMIRSAVLEAATTTKDYKLLKDNIEKLGHSNQDLLNWKENNFLLQHYDALLSDQDRSNIWTYGRLPSRDINIQDYSLPKDAH</sequence>
<dbReference type="AlphaFoldDB" id="A0A9Q3C852"/>
<dbReference type="OrthoDB" id="2499263at2759"/>
<proteinExistence type="predicted"/>
<accession>A0A9Q3C852</accession>
<gene>
    <name evidence="1" type="ORF">O181_018684</name>
</gene>
<dbReference type="Proteomes" id="UP000765509">
    <property type="component" value="Unassembled WGS sequence"/>
</dbReference>
<name>A0A9Q3C852_9BASI</name>